<keyword evidence="3" id="KW-1185">Reference proteome</keyword>
<protein>
    <recommendedName>
        <fullName evidence="4">ASX DEUBAD domain-containing protein</fullName>
    </recommendedName>
</protein>
<evidence type="ECO:0000313" key="3">
    <source>
        <dbReference type="Proteomes" id="UP001244341"/>
    </source>
</evidence>
<name>A0ABY8U325_TETOB</name>
<feature type="compositionally biased region" description="Low complexity" evidence="1">
    <location>
        <begin position="84"/>
        <end position="104"/>
    </location>
</feature>
<gene>
    <name evidence="2" type="ORF">OEZ85_002150</name>
</gene>
<evidence type="ECO:0000313" key="2">
    <source>
        <dbReference type="EMBL" id="WIA15514.1"/>
    </source>
</evidence>
<dbReference type="EMBL" id="CP126213">
    <property type="protein sequence ID" value="WIA15514.1"/>
    <property type="molecule type" value="Genomic_DNA"/>
</dbReference>
<dbReference type="Proteomes" id="UP001244341">
    <property type="component" value="Chromosome 6b"/>
</dbReference>
<reference evidence="2 3" key="1">
    <citation type="submission" date="2023-05" db="EMBL/GenBank/DDBJ databases">
        <title>A 100% complete, gapless, phased diploid assembly of the Scenedesmus obliquus UTEX 3031 genome.</title>
        <authorList>
            <person name="Biondi T.C."/>
            <person name="Hanschen E.R."/>
            <person name="Kwon T."/>
            <person name="Eng W."/>
            <person name="Kruse C.P.S."/>
            <person name="Koehler S.I."/>
            <person name="Kunde Y."/>
            <person name="Gleasner C.D."/>
            <person name="You Mak K.T."/>
            <person name="Polle J."/>
            <person name="Hovde B.T."/>
            <person name="Starkenburg S.R."/>
        </authorList>
    </citation>
    <scope>NUCLEOTIDE SEQUENCE [LARGE SCALE GENOMIC DNA]</scope>
    <source>
        <strain evidence="2 3">DOE0152z</strain>
    </source>
</reference>
<feature type="region of interest" description="Disordered" evidence="1">
    <location>
        <begin position="81"/>
        <end position="106"/>
    </location>
</feature>
<organism evidence="2 3">
    <name type="scientific">Tetradesmus obliquus</name>
    <name type="common">Green alga</name>
    <name type="synonym">Acutodesmus obliquus</name>
    <dbReference type="NCBI Taxonomy" id="3088"/>
    <lineage>
        <taxon>Eukaryota</taxon>
        <taxon>Viridiplantae</taxon>
        <taxon>Chlorophyta</taxon>
        <taxon>core chlorophytes</taxon>
        <taxon>Chlorophyceae</taxon>
        <taxon>CS clade</taxon>
        <taxon>Sphaeropleales</taxon>
        <taxon>Scenedesmaceae</taxon>
        <taxon>Tetradesmus</taxon>
    </lineage>
</organism>
<evidence type="ECO:0000256" key="1">
    <source>
        <dbReference type="SAM" id="MobiDB-lite"/>
    </source>
</evidence>
<evidence type="ECO:0008006" key="4">
    <source>
        <dbReference type="Google" id="ProtNLM"/>
    </source>
</evidence>
<sequence>MAGSASGAAAAAAASSGGGSAILALPSGLTPADALEAMAARVLTEKQQRDAERAAAAEAGAWFPGATVSIANIRSSLIAATKPSSSSSSSSSKDPSSGSSSSSSLWGKLTKNVSKDKLMPLLTGSSKRVSDSSGASKRQQQQSAAAAAAAAAVEQLAQEQAQVLARSKSRDWQRLAGLNLIQIQQLSIEDLMTVMERLPSLAGGSSKPARDFARFELAMMWVEGDREKRQHSRRMEDSLEMVDFSGFDKQQLWEARRFPAVDSSVFLRQRLLMAYQERMMQQRREEGLAA</sequence>
<feature type="compositionally biased region" description="Polar residues" evidence="1">
    <location>
        <begin position="123"/>
        <end position="138"/>
    </location>
</feature>
<feature type="region of interest" description="Disordered" evidence="1">
    <location>
        <begin position="120"/>
        <end position="142"/>
    </location>
</feature>
<accession>A0ABY8U325</accession>
<proteinExistence type="predicted"/>